<reference evidence="1 2" key="1">
    <citation type="submission" date="2020-12" db="EMBL/GenBank/DDBJ databases">
        <title>FDA dAtabase for Regulatory Grade micrObial Sequences (FDA-ARGOS): Supporting development and validation of Infectious Disease Dx tests.</title>
        <authorList>
            <person name="Sproer C."/>
            <person name="Gronow S."/>
            <person name="Severitt S."/>
            <person name="Schroder I."/>
            <person name="Tallon L."/>
            <person name="Sadzewicz L."/>
            <person name="Zhao X."/>
            <person name="Boylan J."/>
            <person name="Ott S."/>
            <person name="Bowen H."/>
            <person name="Vavikolanu K."/>
            <person name="Mehta A."/>
            <person name="Aluvathingal J."/>
            <person name="Nadendla S."/>
            <person name="Lowell S."/>
            <person name="Myers T."/>
            <person name="Yan Y."/>
            <person name="Sichtig H."/>
        </authorList>
    </citation>
    <scope>NUCLEOTIDE SEQUENCE [LARGE SCALE GENOMIC DNA]</scope>
    <source>
        <strain evidence="1 2">FDAARGOS_890</strain>
    </source>
</reference>
<protein>
    <submittedName>
        <fullName evidence="1">DNA-binding protein</fullName>
    </submittedName>
</protein>
<evidence type="ECO:0000313" key="2">
    <source>
        <dbReference type="Proteomes" id="UP000595064"/>
    </source>
</evidence>
<accession>A0A7T2YTC7</accession>
<dbReference type="Proteomes" id="UP000595064">
    <property type="component" value="Chromosome"/>
</dbReference>
<keyword evidence="1" id="KW-0238">DNA-binding</keyword>
<dbReference type="EMBL" id="CP065748">
    <property type="protein sequence ID" value="QPS81677.1"/>
    <property type="molecule type" value="Genomic_DNA"/>
</dbReference>
<gene>
    <name evidence="1" type="ORF">I6G47_00910</name>
</gene>
<dbReference type="AlphaFoldDB" id="A0A7T2YTC7"/>
<sequence length="68" mass="7573">MSWAIPALSHETRETIPTREAAFHLRRSPATLHAWSCGSRNGPIQPVRDGGQLRWRVADIKNLLGVEG</sequence>
<dbReference type="RefSeq" id="WP_016454760.1">
    <property type="nucleotide sequence ID" value="NZ_CP065748.1"/>
</dbReference>
<proteinExistence type="predicted"/>
<name>A0A7T2YTC7_9BURK</name>
<evidence type="ECO:0000313" key="1">
    <source>
        <dbReference type="EMBL" id="QPS81677.1"/>
    </source>
</evidence>
<dbReference type="KEGG" id="dla:I6G47_00910"/>
<dbReference type="GO" id="GO:0003677">
    <property type="term" value="F:DNA binding"/>
    <property type="evidence" value="ECO:0007669"/>
    <property type="project" value="UniProtKB-KW"/>
</dbReference>
<keyword evidence="2" id="KW-1185">Reference proteome</keyword>
<organism evidence="1 2">
    <name type="scientific">Delftia lacustris</name>
    <dbReference type="NCBI Taxonomy" id="558537"/>
    <lineage>
        <taxon>Bacteria</taxon>
        <taxon>Pseudomonadati</taxon>
        <taxon>Pseudomonadota</taxon>
        <taxon>Betaproteobacteria</taxon>
        <taxon>Burkholderiales</taxon>
        <taxon>Comamonadaceae</taxon>
        <taxon>Delftia</taxon>
    </lineage>
</organism>